<evidence type="ECO:0000256" key="5">
    <source>
        <dbReference type="ARBA" id="ARBA00022692"/>
    </source>
</evidence>
<reference evidence="10 11" key="1">
    <citation type="submission" date="2016-10" db="EMBL/GenBank/DDBJ databases">
        <authorList>
            <person name="de Groot N.N."/>
        </authorList>
    </citation>
    <scope>NUCLEOTIDE SEQUENCE [LARGE SCALE GENOMIC DNA]</scope>
    <source>
        <strain evidence="10 11">DSM 1283</strain>
    </source>
</reference>
<name>A0A1I5GTR7_9FIRM</name>
<dbReference type="PANTHER" id="PTHR21716">
    <property type="entry name" value="TRANSMEMBRANE PROTEIN"/>
    <property type="match status" value="1"/>
</dbReference>
<dbReference type="GO" id="GO:0005886">
    <property type="term" value="C:plasma membrane"/>
    <property type="evidence" value="ECO:0007669"/>
    <property type="project" value="UniProtKB-SubCell"/>
</dbReference>
<feature type="transmembrane region" description="Helical" evidence="9">
    <location>
        <begin position="301"/>
        <end position="320"/>
    </location>
</feature>
<keyword evidence="5 9" id="KW-0812">Transmembrane</keyword>
<dbReference type="InterPro" id="IPR002549">
    <property type="entry name" value="AI-2E-like"/>
</dbReference>
<proteinExistence type="inferred from homology"/>
<feature type="transmembrane region" description="Helical" evidence="9">
    <location>
        <begin position="370"/>
        <end position="400"/>
    </location>
</feature>
<keyword evidence="7 9" id="KW-0472">Membrane</keyword>
<evidence type="ECO:0000256" key="1">
    <source>
        <dbReference type="ARBA" id="ARBA00004651"/>
    </source>
</evidence>
<keyword evidence="6 9" id="KW-1133">Transmembrane helix</keyword>
<dbReference type="STRING" id="1527.SAMN04489757_12249"/>
<gene>
    <name evidence="10" type="ORF">SAMN04489757_12249</name>
</gene>
<evidence type="ECO:0000256" key="4">
    <source>
        <dbReference type="ARBA" id="ARBA00022475"/>
    </source>
</evidence>
<protein>
    <submittedName>
        <fullName evidence="10">Predicted PurR-regulated permease PerM</fullName>
    </submittedName>
</protein>
<evidence type="ECO:0000313" key="10">
    <source>
        <dbReference type="EMBL" id="SFO39412.1"/>
    </source>
</evidence>
<feature type="transmembrane region" description="Helical" evidence="9">
    <location>
        <begin position="44"/>
        <end position="66"/>
    </location>
</feature>
<dbReference type="OrthoDB" id="9793390at2"/>
<evidence type="ECO:0000256" key="8">
    <source>
        <dbReference type="SAM" id="MobiDB-lite"/>
    </source>
</evidence>
<feature type="region of interest" description="Disordered" evidence="8">
    <location>
        <begin position="1"/>
        <end position="26"/>
    </location>
</feature>
<keyword evidence="11" id="KW-1185">Reference proteome</keyword>
<feature type="transmembrane region" description="Helical" evidence="9">
    <location>
        <begin position="278"/>
        <end position="295"/>
    </location>
</feature>
<feature type="transmembrane region" description="Helical" evidence="9">
    <location>
        <begin position="327"/>
        <end position="350"/>
    </location>
</feature>
<evidence type="ECO:0000256" key="9">
    <source>
        <dbReference type="SAM" id="Phobius"/>
    </source>
</evidence>
<dbReference type="RefSeq" id="WP_091687274.1">
    <property type="nucleotide sequence ID" value="NZ_BAABFM010000004.1"/>
</dbReference>
<accession>A0A1I5GTR7</accession>
<dbReference type="GO" id="GO:0055085">
    <property type="term" value="P:transmembrane transport"/>
    <property type="evidence" value="ECO:0007669"/>
    <property type="project" value="TreeGrafter"/>
</dbReference>
<feature type="transmembrane region" description="Helical" evidence="9">
    <location>
        <begin position="119"/>
        <end position="141"/>
    </location>
</feature>
<comment type="subcellular location">
    <subcellularLocation>
        <location evidence="1">Cell membrane</location>
        <topology evidence="1">Multi-pass membrane protein</topology>
    </subcellularLocation>
</comment>
<dbReference type="Proteomes" id="UP000198806">
    <property type="component" value="Unassembled WGS sequence"/>
</dbReference>
<dbReference type="EMBL" id="FOWD01000022">
    <property type="protein sequence ID" value="SFO39412.1"/>
    <property type="molecule type" value="Genomic_DNA"/>
</dbReference>
<evidence type="ECO:0000256" key="2">
    <source>
        <dbReference type="ARBA" id="ARBA00009773"/>
    </source>
</evidence>
<feature type="transmembrane region" description="Helical" evidence="9">
    <location>
        <begin position="208"/>
        <end position="234"/>
    </location>
</feature>
<dbReference type="PANTHER" id="PTHR21716:SF53">
    <property type="entry name" value="PERMEASE PERM-RELATED"/>
    <property type="match status" value="1"/>
</dbReference>
<keyword evidence="3" id="KW-0813">Transport</keyword>
<comment type="similarity">
    <text evidence="2">Belongs to the autoinducer-2 exporter (AI-2E) (TC 2.A.86) family.</text>
</comment>
<keyword evidence="4" id="KW-1003">Cell membrane</keyword>
<evidence type="ECO:0000256" key="7">
    <source>
        <dbReference type="ARBA" id="ARBA00023136"/>
    </source>
</evidence>
<dbReference type="AlphaFoldDB" id="A0A1I5GTR7"/>
<evidence type="ECO:0000256" key="3">
    <source>
        <dbReference type="ARBA" id="ARBA00022448"/>
    </source>
</evidence>
<evidence type="ECO:0000313" key="11">
    <source>
        <dbReference type="Proteomes" id="UP000198806"/>
    </source>
</evidence>
<evidence type="ECO:0000256" key="6">
    <source>
        <dbReference type="ARBA" id="ARBA00022989"/>
    </source>
</evidence>
<feature type="transmembrane region" description="Helical" evidence="9">
    <location>
        <begin position="78"/>
        <end position="99"/>
    </location>
</feature>
<dbReference type="Pfam" id="PF01594">
    <property type="entry name" value="AI-2E_transport"/>
    <property type="match status" value="1"/>
</dbReference>
<organism evidence="10 11">
    <name type="scientific">Anaerocolumna aminovalerica</name>
    <dbReference type="NCBI Taxonomy" id="1527"/>
    <lineage>
        <taxon>Bacteria</taxon>
        <taxon>Bacillati</taxon>
        <taxon>Bacillota</taxon>
        <taxon>Clostridia</taxon>
        <taxon>Lachnospirales</taxon>
        <taxon>Lachnospiraceae</taxon>
        <taxon>Anaerocolumna</taxon>
    </lineage>
</organism>
<sequence length="421" mass="47614">MAKVSESKSHNLSEKEQKKCENPVNERVEETKDQRIQLLANKNYLTISIYALFVIVIGAFIIYMFVNMKQTKTVISNFINNISPFIVALFIAFLINPMIKRLDNFLHHVVKLKSKGLRIFISMLTSYLLVIGGLTITILYVTPQLIQSISDLVSKQSLMRDEVYNFFSGIYEKYPDLNLESVVQYVENMIPDLFIQGTQLLSSMIPKLYLFSVSLIKMFVNILLSIVISCYLILDKKNLKFNAKRIIFSVMSEEKARGFIQTGKECANIFNKFIVGKFIDSLIIGILCFIIMSILRLPYSILISVIVGITNMIPYFGPFIGAIPGIVIYIFINPIQCLIFTVMIFLLQQFDGLYLGPKILGESTGLKPLWIILAITLGGAYAGVVGMFLAVPVVAVITYLMDKVIKKRLDSKNIVLEKSPD</sequence>